<dbReference type="GO" id="GO:0006633">
    <property type="term" value="P:fatty acid biosynthetic process"/>
    <property type="evidence" value="ECO:0007669"/>
    <property type="project" value="UniProtKB-KW"/>
</dbReference>
<evidence type="ECO:0000313" key="16">
    <source>
        <dbReference type="EMBL" id="SDQ92650.1"/>
    </source>
</evidence>
<name>A0A1H1EVC6_9BACI</name>
<keyword evidence="7" id="KW-0276">Fatty acid metabolism</keyword>
<keyword evidence="3" id="KW-0444">Lipid biosynthesis</keyword>
<evidence type="ECO:0000256" key="14">
    <source>
        <dbReference type="SAM" id="Phobius"/>
    </source>
</evidence>
<reference evidence="16 17" key="1">
    <citation type="submission" date="2016-10" db="EMBL/GenBank/DDBJ databases">
        <authorList>
            <person name="de Groot N.N."/>
        </authorList>
    </citation>
    <scope>NUCLEOTIDE SEQUENCE [LARGE SCALE GENOMIC DNA]</scope>
    <source>
        <strain evidence="16 17">CGMCC 1.10449</strain>
    </source>
</reference>
<keyword evidence="13" id="KW-0275">Fatty acid biosynthesis</keyword>
<comment type="cofactor">
    <cofactor evidence="1">
        <name>Zn(2+)</name>
        <dbReference type="ChEBI" id="CHEBI:29105"/>
    </cofactor>
</comment>
<evidence type="ECO:0000256" key="11">
    <source>
        <dbReference type="ARBA" id="ARBA00023098"/>
    </source>
</evidence>
<keyword evidence="8" id="KW-0862">Zinc</keyword>
<evidence type="ECO:0000313" key="17">
    <source>
        <dbReference type="Proteomes" id="UP000199444"/>
    </source>
</evidence>
<proteinExistence type="predicted"/>
<keyword evidence="5" id="KW-0479">Metal-binding</keyword>
<dbReference type="GO" id="GO:0080132">
    <property type="term" value="F:fatty acid 2-hydroxylase activity"/>
    <property type="evidence" value="ECO:0007669"/>
    <property type="project" value="InterPro"/>
</dbReference>
<dbReference type="InterPro" id="IPR014430">
    <property type="entry name" value="Scs7"/>
</dbReference>
<keyword evidence="17" id="KW-1185">Reference proteome</keyword>
<keyword evidence="10" id="KW-0560">Oxidoreductase</keyword>
<dbReference type="InterPro" id="IPR006694">
    <property type="entry name" value="Fatty_acid_hydroxylase"/>
</dbReference>
<keyword evidence="4 14" id="KW-0812">Transmembrane</keyword>
<evidence type="ECO:0000256" key="7">
    <source>
        <dbReference type="ARBA" id="ARBA00022832"/>
    </source>
</evidence>
<dbReference type="EMBL" id="FNKD01000003">
    <property type="protein sequence ID" value="SDQ92650.1"/>
    <property type="molecule type" value="Genomic_DNA"/>
</dbReference>
<dbReference type="PANTHER" id="PTHR12863">
    <property type="entry name" value="FATTY ACID HYDROXYLASE"/>
    <property type="match status" value="1"/>
</dbReference>
<feature type="transmembrane region" description="Helical" evidence="14">
    <location>
        <begin position="32"/>
        <end position="50"/>
    </location>
</feature>
<evidence type="ECO:0000256" key="10">
    <source>
        <dbReference type="ARBA" id="ARBA00023002"/>
    </source>
</evidence>
<evidence type="ECO:0000256" key="5">
    <source>
        <dbReference type="ARBA" id="ARBA00022723"/>
    </source>
</evidence>
<keyword evidence="12 14" id="KW-0472">Membrane</keyword>
<dbReference type="GO" id="GO:0005506">
    <property type="term" value="F:iron ion binding"/>
    <property type="evidence" value="ECO:0007669"/>
    <property type="project" value="InterPro"/>
</dbReference>
<feature type="domain" description="Fatty acid hydroxylase" evidence="15">
    <location>
        <begin position="42"/>
        <end position="183"/>
    </location>
</feature>
<dbReference type="AlphaFoldDB" id="A0A1H1EVC6"/>
<accession>A0A1H1EVC6</accession>
<dbReference type="PANTHER" id="PTHR12863:SF1">
    <property type="entry name" value="FATTY ACID 2-HYDROXYLASE"/>
    <property type="match status" value="1"/>
</dbReference>
<comment type="subcellular location">
    <subcellularLocation>
        <location evidence="2">Endoplasmic reticulum membrane</location>
        <topology evidence="2">Multi-pass membrane protein</topology>
    </subcellularLocation>
</comment>
<organism evidence="16 17">
    <name type="scientific">Virgibacillus salinus</name>
    <dbReference type="NCBI Taxonomy" id="553311"/>
    <lineage>
        <taxon>Bacteria</taxon>
        <taxon>Bacillati</taxon>
        <taxon>Bacillota</taxon>
        <taxon>Bacilli</taxon>
        <taxon>Bacillales</taxon>
        <taxon>Bacillaceae</taxon>
        <taxon>Virgibacillus</taxon>
    </lineage>
</organism>
<keyword evidence="11" id="KW-0443">Lipid metabolism</keyword>
<feature type="transmembrane region" description="Helical" evidence="14">
    <location>
        <begin position="118"/>
        <end position="135"/>
    </location>
</feature>
<evidence type="ECO:0000256" key="8">
    <source>
        <dbReference type="ARBA" id="ARBA00022833"/>
    </source>
</evidence>
<evidence type="ECO:0000256" key="12">
    <source>
        <dbReference type="ARBA" id="ARBA00023136"/>
    </source>
</evidence>
<protein>
    <submittedName>
        <fullName evidence="16">Fatty acid hydroxylase superfamily protein</fullName>
    </submittedName>
</protein>
<evidence type="ECO:0000256" key="13">
    <source>
        <dbReference type="ARBA" id="ARBA00023160"/>
    </source>
</evidence>
<sequence length="208" mass="24960">MKKYLKEFFTFPDVTIMLVLFIPVVIYTSIDLLYYGTWIAIVVGMIGYALSEYMIHRYLFHIKTPKNPFLLKMIKRLHYDHHVDPSDLRLLFLPLWFSIPNFVISSSVFYLITQNLQLTIAFLAGVMGYFLYYEWKHYVAHKPIKPRTQLGRTIKKTHLWHHFKNENYWYGVTHTTVDKTLGTYKDHKYVEKSETVRNLEKRSRKNVN</sequence>
<evidence type="ECO:0000259" key="15">
    <source>
        <dbReference type="Pfam" id="PF04116"/>
    </source>
</evidence>
<dbReference type="Proteomes" id="UP000199444">
    <property type="component" value="Unassembled WGS sequence"/>
</dbReference>
<evidence type="ECO:0000256" key="2">
    <source>
        <dbReference type="ARBA" id="ARBA00004477"/>
    </source>
</evidence>
<evidence type="ECO:0000256" key="3">
    <source>
        <dbReference type="ARBA" id="ARBA00022516"/>
    </source>
</evidence>
<dbReference type="STRING" id="553311.SAMN05216231_3068"/>
<keyword evidence="9 14" id="KW-1133">Transmembrane helix</keyword>
<evidence type="ECO:0000256" key="6">
    <source>
        <dbReference type="ARBA" id="ARBA00022824"/>
    </source>
</evidence>
<feature type="transmembrane region" description="Helical" evidence="14">
    <location>
        <begin position="90"/>
        <end position="112"/>
    </location>
</feature>
<feature type="transmembrane region" description="Helical" evidence="14">
    <location>
        <begin position="7"/>
        <end position="26"/>
    </location>
</feature>
<evidence type="ECO:0000256" key="4">
    <source>
        <dbReference type="ARBA" id="ARBA00022692"/>
    </source>
</evidence>
<evidence type="ECO:0000256" key="9">
    <source>
        <dbReference type="ARBA" id="ARBA00022989"/>
    </source>
</evidence>
<dbReference type="GO" id="GO:0016020">
    <property type="term" value="C:membrane"/>
    <property type="evidence" value="ECO:0007669"/>
    <property type="project" value="InterPro"/>
</dbReference>
<keyword evidence="6" id="KW-0256">Endoplasmic reticulum</keyword>
<evidence type="ECO:0000256" key="1">
    <source>
        <dbReference type="ARBA" id="ARBA00001947"/>
    </source>
</evidence>
<gene>
    <name evidence="16" type="ORF">SAMN05216231_3068</name>
</gene>
<dbReference type="Pfam" id="PF04116">
    <property type="entry name" value="FA_hydroxylase"/>
    <property type="match status" value="1"/>
</dbReference>